<sequence length="260" mass="29217">MRAIWSGAIGFGLVNIPVKLYSAVQESSLDLDMLDKKDHANIKFQRINEKSGKVVQWANIVKAYNLDGRYVVLDDKDFEKAMPEKTKTISISTFAEESEIDSMYWETPYYMEPDKSGARAYALLWAALNKSGKVGLGSFVLRTKETICVVKAEDGVLVVQRLRFEEEIRDHSELNIPDLTAKSVKPGELKMAMSLIEQLSGPFDISEFKDTYSEKLMKLIKAKAKGKKITTPALKVVHSRASDLMSQLKASLETKKKRAS</sequence>
<dbReference type="PIRSF" id="PIRSF006493">
    <property type="entry name" value="Prok_Ku"/>
    <property type="match status" value="1"/>
</dbReference>
<proteinExistence type="inferred from homology"/>
<keyword evidence="1 2" id="KW-0238">DNA-binding</keyword>
<dbReference type="HAMAP" id="MF_01875">
    <property type="entry name" value="Prokaryotic_Ku"/>
    <property type="match status" value="1"/>
</dbReference>
<dbReference type="SMART" id="SM00559">
    <property type="entry name" value="Ku78"/>
    <property type="match status" value="1"/>
</dbReference>
<dbReference type="PANTHER" id="PTHR41251:SF1">
    <property type="entry name" value="NON-HOMOLOGOUS END JOINING PROTEIN KU"/>
    <property type="match status" value="1"/>
</dbReference>
<organism evidence="4 5">
    <name type="scientific">Pseudobacter ginsenosidimutans</name>
    <dbReference type="NCBI Taxonomy" id="661488"/>
    <lineage>
        <taxon>Bacteria</taxon>
        <taxon>Pseudomonadati</taxon>
        <taxon>Bacteroidota</taxon>
        <taxon>Chitinophagia</taxon>
        <taxon>Chitinophagales</taxon>
        <taxon>Chitinophagaceae</taxon>
        <taxon>Pseudobacter</taxon>
    </lineage>
</organism>
<dbReference type="RefSeq" id="WP_130538861.1">
    <property type="nucleotide sequence ID" value="NZ_CP042431.1"/>
</dbReference>
<dbReference type="AlphaFoldDB" id="A0A4Q7N1A2"/>
<feature type="domain" description="Ku" evidence="3">
    <location>
        <begin position="52"/>
        <end position="179"/>
    </location>
</feature>
<evidence type="ECO:0000259" key="3">
    <source>
        <dbReference type="SMART" id="SM00559"/>
    </source>
</evidence>
<evidence type="ECO:0000313" key="4">
    <source>
        <dbReference type="EMBL" id="RZS74389.1"/>
    </source>
</evidence>
<comment type="function">
    <text evidence="2">With LigD forms a non-homologous end joining (NHEJ) DNA repair enzyme, which repairs dsDNA breaks with reduced fidelity. Binds linear dsDNA with 5'- and 3'- overhangs but not closed circular dsDNA nor ssDNA. Recruits and stimulates the ligase activity of LigD.</text>
</comment>
<dbReference type="NCBIfam" id="TIGR02772">
    <property type="entry name" value="Ku_bact"/>
    <property type="match status" value="1"/>
</dbReference>
<dbReference type="EMBL" id="SGXA01000001">
    <property type="protein sequence ID" value="RZS74389.1"/>
    <property type="molecule type" value="Genomic_DNA"/>
</dbReference>
<dbReference type="InterPro" id="IPR009187">
    <property type="entry name" value="Prok_Ku"/>
</dbReference>
<dbReference type="GO" id="GO:0006303">
    <property type="term" value="P:double-strand break repair via nonhomologous end joining"/>
    <property type="evidence" value="ECO:0007669"/>
    <property type="project" value="UniProtKB-UniRule"/>
</dbReference>
<protein>
    <recommendedName>
        <fullName evidence="2">Non-homologous end joining protein Ku</fullName>
    </recommendedName>
</protein>
<dbReference type="GO" id="GO:0003690">
    <property type="term" value="F:double-stranded DNA binding"/>
    <property type="evidence" value="ECO:0007669"/>
    <property type="project" value="UniProtKB-UniRule"/>
</dbReference>
<accession>A0A4Q7N1A2</accession>
<dbReference type="InterPro" id="IPR016194">
    <property type="entry name" value="SPOC-like_C_dom_sf"/>
</dbReference>
<keyword evidence="2" id="KW-0233">DNA recombination</keyword>
<dbReference type="PANTHER" id="PTHR41251">
    <property type="entry name" value="NON-HOMOLOGOUS END JOINING PROTEIN KU"/>
    <property type="match status" value="1"/>
</dbReference>
<name>A0A4Q7N1A2_9BACT</name>
<keyword evidence="2" id="KW-0227">DNA damage</keyword>
<reference evidence="4 5" key="1">
    <citation type="submission" date="2019-02" db="EMBL/GenBank/DDBJ databases">
        <title>Genomic Encyclopedia of Type Strains, Phase IV (KMG-IV): sequencing the most valuable type-strain genomes for metagenomic binning, comparative biology and taxonomic classification.</title>
        <authorList>
            <person name="Goeker M."/>
        </authorList>
    </citation>
    <scope>NUCLEOTIDE SEQUENCE [LARGE SCALE GENOMIC DNA]</scope>
    <source>
        <strain evidence="4 5">DSM 18116</strain>
    </source>
</reference>
<comment type="similarity">
    <text evidence="2">Belongs to the prokaryotic Ku family.</text>
</comment>
<dbReference type="InterPro" id="IPR006164">
    <property type="entry name" value="DNA_bd_Ku70/Ku80"/>
</dbReference>
<keyword evidence="2" id="KW-0234">DNA repair</keyword>
<keyword evidence="5" id="KW-1185">Reference proteome</keyword>
<gene>
    <name evidence="2" type="primary">ku</name>
    <name evidence="4" type="ORF">EV199_0236</name>
</gene>
<dbReference type="Gene3D" id="2.40.290.10">
    <property type="match status" value="1"/>
</dbReference>
<dbReference type="OrthoDB" id="9795084at2"/>
<evidence type="ECO:0000313" key="5">
    <source>
        <dbReference type="Proteomes" id="UP000293874"/>
    </source>
</evidence>
<evidence type="ECO:0000256" key="1">
    <source>
        <dbReference type="ARBA" id="ARBA00023125"/>
    </source>
</evidence>
<evidence type="ECO:0000256" key="2">
    <source>
        <dbReference type="HAMAP-Rule" id="MF_01875"/>
    </source>
</evidence>
<dbReference type="Proteomes" id="UP000293874">
    <property type="component" value="Unassembled WGS sequence"/>
</dbReference>
<comment type="caution">
    <text evidence="4">The sequence shown here is derived from an EMBL/GenBank/DDBJ whole genome shotgun (WGS) entry which is preliminary data.</text>
</comment>
<dbReference type="GO" id="GO:0006310">
    <property type="term" value="P:DNA recombination"/>
    <property type="evidence" value="ECO:0007669"/>
    <property type="project" value="UniProtKB-KW"/>
</dbReference>
<comment type="subunit">
    <text evidence="2">Homodimer. Interacts with LigD.</text>
</comment>
<dbReference type="SUPFAM" id="SSF100939">
    <property type="entry name" value="SPOC domain-like"/>
    <property type="match status" value="1"/>
</dbReference>
<dbReference type="Pfam" id="PF02735">
    <property type="entry name" value="Ku"/>
    <property type="match status" value="1"/>
</dbReference>